<dbReference type="SUPFAM" id="SSF116734">
    <property type="entry name" value="DNA methylase specificity domain"/>
    <property type="match status" value="2"/>
</dbReference>
<reference evidence="3" key="1">
    <citation type="submission" date="2016-01" db="EMBL/GenBank/DDBJ databases">
        <authorList>
            <person name="Regsiter A."/>
            <person name="william w."/>
        </authorList>
    </citation>
    <scope>NUCLEOTIDE SEQUENCE</scope>
    <source>
        <strain evidence="3">NCPPB 1641</strain>
    </source>
</reference>
<dbReference type="AlphaFoldDB" id="A0A1S7TJY3"/>
<keyword evidence="1" id="KW-0680">Restriction system</keyword>
<dbReference type="InterPro" id="IPR044946">
    <property type="entry name" value="Restrct_endonuc_typeI_TRD_sf"/>
</dbReference>
<evidence type="ECO:0000313" key="3">
    <source>
        <dbReference type="EMBL" id="CVI54566.1"/>
    </source>
</evidence>
<evidence type="ECO:0008006" key="5">
    <source>
        <dbReference type="Google" id="ProtNLM"/>
    </source>
</evidence>
<evidence type="ECO:0000256" key="2">
    <source>
        <dbReference type="ARBA" id="ARBA00023125"/>
    </source>
</evidence>
<name>A0A1S7TJY3_9HYPH</name>
<organism evidence="3 4">
    <name type="scientific">Agrobacterium deltaense NCPPB 1641</name>
    <dbReference type="NCBI Taxonomy" id="1183425"/>
    <lineage>
        <taxon>Bacteria</taxon>
        <taxon>Pseudomonadati</taxon>
        <taxon>Pseudomonadota</taxon>
        <taxon>Alphaproteobacteria</taxon>
        <taxon>Hyphomicrobiales</taxon>
        <taxon>Rhizobiaceae</taxon>
        <taxon>Rhizobium/Agrobacterium group</taxon>
        <taxon>Agrobacterium</taxon>
    </lineage>
</organism>
<dbReference type="Proteomes" id="UP000192140">
    <property type="component" value="Unassembled WGS sequence"/>
</dbReference>
<dbReference type="PANTHER" id="PTHR30408">
    <property type="entry name" value="TYPE-1 RESTRICTION ENZYME ECOKI SPECIFICITY PROTEIN"/>
    <property type="match status" value="1"/>
</dbReference>
<protein>
    <recommendedName>
        <fullName evidence="5">Type I restriction modification DNA specificity domain-containing protein</fullName>
    </recommendedName>
</protein>
<evidence type="ECO:0000313" key="4">
    <source>
        <dbReference type="Proteomes" id="UP000192140"/>
    </source>
</evidence>
<dbReference type="InterPro" id="IPR052021">
    <property type="entry name" value="Type-I_RS_S_subunit"/>
</dbReference>
<keyword evidence="2" id="KW-0238">DNA-binding</keyword>
<keyword evidence="4" id="KW-1185">Reference proteome</keyword>
<comment type="caution">
    <text evidence="3">The sequence shown here is derived from an EMBL/GenBank/DDBJ whole genome shotgun (WGS) entry which is preliminary data.</text>
</comment>
<gene>
    <name evidence="3" type="ORF">AGR7A_Cc120080</name>
</gene>
<dbReference type="GO" id="GO:0003677">
    <property type="term" value="F:DNA binding"/>
    <property type="evidence" value="ECO:0007669"/>
    <property type="project" value="UniProtKB-KW"/>
</dbReference>
<proteinExistence type="predicted"/>
<dbReference type="EMBL" id="FCNP01000004">
    <property type="protein sequence ID" value="CVI54566.1"/>
    <property type="molecule type" value="Genomic_DNA"/>
</dbReference>
<accession>A0A1S7TJY3</accession>
<dbReference type="Gene3D" id="3.90.220.20">
    <property type="entry name" value="DNA methylase specificity domains"/>
    <property type="match status" value="2"/>
</dbReference>
<dbReference type="GO" id="GO:0009307">
    <property type="term" value="P:DNA restriction-modification system"/>
    <property type="evidence" value="ECO:0007669"/>
    <property type="project" value="UniProtKB-KW"/>
</dbReference>
<evidence type="ECO:0000256" key="1">
    <source>
        <dbReference type="ARBA" id="ARBA00022747"/>
    </source>
</evidence>
<dbReference type="PANTHER" id="PTHR30408:SF12">
    <property type="entry name" value="TYPE I RESTRICTION ENZYME MJAVIII SPECIFICITY SUBUNIT"/>
    <property type="match status" value="1"/>
</dbReference>
<sequence>MLCDYSIMKSAQVSEKEIAQFGLNDRDVLFNRTNSYQWVGRTGLYKGNEGQRAIFASYLVRFCTNEASILPEYLTAFLSCKYGQQEVRRRSRQSINQTNVNPEEVKEILLPVLSLDLQNRLRSAFDLAHVERLAATEKLKTAEDTLLAALGLGDWTPPEPLSYTARASDAFAVGRWDAQYFRPLFSEVEQRLSATGRAIELSAILDVNSRGRQPNYADEGLPVVNSKHVRTNRVVLDDDNRLATEAGSTVIIEKGDVLVNGTGVGTIGRAAAYLHEQKALPDNHVTVLRSSRVDPIYLAVFLNSILGQLQIERHIKGSSGQIELYPSDIAKIVFWDAPDRVQTDVRDAVMSAFNQGRRARDLLEAAKRSVEIAIEDTETAAIAFLDATKGAH</sequence>